<accession>A0ABP7QV47</accession>
<evidence type="ECO:0008006" key="4">
    <source>
        <dbReference type="Google" id="ProtNLM"/>
    </source>
</evidence>
<reference evidence="3" key="1">
    <citation type="journal article" date="2019" name="Int. J. Syst. Evol. Microbiol.">
        <title>The Global Catalogue of Microorganisms (GCM) 10K type strain sequencing project: providing services to taxonomists for standard genome sequencing and annotation.</title>
        <authorList>
            <consortium name="The Broad Institute Genomics Platform"/>
            <consortium name="The Broad Institute Genome Sequencing Center for Infectious Disease"/>
            <person name="Wu L."/>
            <person name="Ma J."/>
        </authorList>
    </citation>
    <scope>NUCLEOTIDE SEQUENCE [LARGE SCALE GENOMIC DNA]</scope>
    <source>
        <strain evidence="3">JCM 17342</strain>
    </source>
</reference>
<dbReference type="Proteomes" id="UP001501747">
    <property type="component" value="Unassembled WGS sequence"/>
</dbReference>
<name>A0ABP7QV47_9PSEU</name>
<evidence type="ECO:0000313" key="3">
    <source>
        <dbReference type="Proteomes" id="UP001501747"/>
    </source>
</evidence>
<comment type="caution">
    <text evidence="2">The sequence shown here is derived from an EMBL/GenBank/DDBJ whole genome shotgun (WGS) entry which is preliminary data.</text>
</comment>
<protein>
    <recommendedName>
        <fullName evidence="4">Secreted protein</fullName>
    </recommendedName>
</protein>
<proteinExistence type="predicted"/>
<feature type="signal peptide" evidence="1">
    <location>
        <begin position="1"/>
        <end position="26"/>
    </location>
</feature>
<gene>
    <name evidence="2" type="ORF">GCM10022247_02400</name>
</gene>
<keyword evidence="1" id="KW-0732">Signal</keyword>
<organism evidence="2 3">
    <name type="scientific">Allokutzneria multivorans</name>
    <dbReference type="NCBI Taxonomy" id="1142134"/>
    <lineage>
        <taxon>Bacteria</taxon>
        <taxon>Bacillati</taxon>
        <taxon>Actinomycetota</taxon>
        <taxon>Actinomycetes</taxon>
        <taxon>Pseudonocardiales</taxon>
        <taxon>Pseudonocardiaceae</taxon>
        <taxon>Allokutzneria</taxon>
    </lineage>
</organism>
<evidence type="ECO:0000313" key="2">
    <source>
        <dbReference type="EMBL" id="GAA3987617.1"/>
    </source>
</evidence>
<keyword evidence="3" id="KW-1185">Reference proteome</keyword>
<dbReference type="EMBL" id="BAABAL010000003">
    <property type="protein sequence ID" value="GAA3987617.1"/>
    <property type="molecule type" value="Genomic_DNA"/>
</dbReference>
<evidence type="ECO:0000256" key="1">
    <source>
        <dbReference type="SAM" id="SignalP"/>
    </source>
</evidence>
<feature type="chain" id="PRO_5047050521" description="Secreted protein" evidence="1">
    <location>
        <begin position="27"/>
        <end position="122"/>
    </location>
</feature>
<sequence length="122" mass="12391">MRIMKVSLAVGGLIASALIVGGTAVASPSNAVTTELAAKAECSIKVKEGHSAPIVDDHGYPVGHGVHPKLAAGTTVKSSCSKLTMLNGPGRYCGGSTDKLIKLAAGDYSGRYVPSVCVTHRT</sequence>